<sequence length="200" mass="22360">MYFSKLIIKKFVLFALATILPFPLIDAAQANSHGLNCKASKADLITTKFSEDRAYFRDWLGACRQDGYCSANIYVASSDNPIAYHVRIGRAHFGMDYELKFVMAEHMLAPNSPLALAVDGKKLAKLEAGDDMGWYLEDNVANEYVVGTSRANLELIPALIAGSRLHLEWQDLQGQPSQQSYSLIGLTRALCWLDKKQRPN</sequence>
<dbReference type="RefSeq" id="WP_097156031.1">
    <property type="nucleotide sequence ID" value="NZ_OBEL01000010.1"/>
</dbReference>
<dbReference type="AlphaFoldDB" id="A0A285PK67"/>
<keyword evidence="3" id="KW-1185">Reference proteome</keyword>
<dbReference type="OrthoDB" id="7823834at2"/>
<dbReference type="Pfam" id="PF06674">
    <property type="entry name" value="DUF1176"/>
    <property type="match status" value="1"/>
</dbReference>
<evidence type="ECO:0000256" key="1">
    <source>
        <dbReference type="SAM" id="SignalP"/>
    </source>
</evidence>
<keyword evidence="1" id="KW-0732">Signal</keyword>
<dbReference type="EMBL" id="OBEL01000010">
    <property type="protein sequence ID" value="SNZ21657.1"/>
    <property type="molecule type" value="Genomic_DNA"/>
</dbReference>
<dbReference type="Proteomes" id="UP000219439">
    <property type="component" value="Unassembled WGS sequence"/>
</dbReference>
<accession>A0A285PK67</accession>
<protein>
    <recommendedName>
        <fullName evidence="4">Invasion protein IalB, involved in pathogenesis</fullName>
    </recommendedName>
</protein>
<proteinExistence type="predicted"/>
<evidence type="ECO:0000313" key="2">
    <source>
        <dbReference type="EMBL" id="SNZ21657.1"/>
    </source>
</evidence>
<organism evidence="2 3">
    <name type="scientific">Cohaesibacter gelatinilyticus</name>
    <dbReference type="NCBI Taxonomy" id="372072"/>
    <lineage>
        <taxon>Bacteria</taxon>
        <taxon>Pseudomonadati</taxon>
        <taxon>Pseudomonadota</taxon>
        <taxon>Alphaproteobacteria</taxon>
        <taxon>Hyphomicrobiales</taxon>
        <taxon>Cohaesibacteraceae</taxon>
    </lineage>
</organism>
<feature type="chain" id="PRO_5013103439" description="Invasion protein IalB, involved in pathogenesis" evidence="1">
    <location>
        <begin position="28"/>
        <end position="200"/>
    </location>
</feature>
<evidence type="ECO:0000313" key="3">
    <source>
        <dbReference type="Proteomes" id="UP000219439"/>
    </source>
</evidence>
<dbReference type="InterPro" id="IPR009560">
    <property type="entry name" value="DUF1176"/>
</dbReference>
<name>A0A285PK67_9HYPH</name>
<evidence type="ECO:0008006" key="4">
    <source>
        <dbReference type="Google" id="ProtNLM"/>
    </source>
</evidence>
<reference evidence="2 3" key="1">
    <citation type="submission" date="2017-09" db="EMBL/GenBank/DDBJ databases">
        <authorList>
            <person name="Ehlers B."/>
            <person name="Leendertz F.H."/>
        </authorList>
    </citation>
    <scope>NUCLEOTIDE SEQUENCE [LARGE SCALE GENOMIC DNA]</scope>
    <source>
        <strain evidence="2 3">DSM 18289</strain>
    </source>
</reference>
<gene>
    <name evidence="2" type="ORF">SAMN06265368_4782</name>
</gene>
<feature type="signal peptide" evidence="1">
    <location>
        <begin position="1"/>
        <end position="27"/>
    </location>
</feature>